<dbReference type="SUPFAM" id="SSF50475">
    <property type="entry name" value="FMN-binding split barrel"/>
    <property type="match status" value="1"/>
</dbReference>
<dbReference type="InterPro" id="IPR002563">
    <property type="entry name" value="Flavin_Rdtase-like_dom"/>
</dbReference>
<comment type="cofactor">
    <cofactor evidence="1">
        <name>FMN</name>
        <dbReference type="ChEBI" id="CHEBI:58210"/>
    </cofactor>
</comment>
<feature type="domain" description="Flavin reductase like" evidence="6">
    <location>
        <begin position="64"/>
        <end position="223"/>
    </location>
</feature>
<comment type="caution">
    <text evidence="7">The sequence shown here is derived from an EMBL/GenBank/DDBJ whole genome shotgun (WGS) entry which is preliminary data.</text>
</comment>
<evidence type="ECO:0000256" key="5">
    <source>
        <dbReference type="SAM" id="MobiDB-lite"/>
    </source>
</evidence>
<name>A0A9P3PQ61_LYOSH</name>
<keyword evidence="8" id="KW-1185">Reference proteome</keyword>
<sequence length="271" mass="29841">MASDSPQGSSGFKVTDPPNPSWSYGEKVDASPAGREWSEGEKAGWKLVNPLEEAPRKLYDLMLSGIVPRPIAFVSTISADGATNLAPYSWFNQVSAFPPVISVSCTLGIDHTRTKDTVRNIRSTKSFTVNIISEPWIQQANICSVDSPEDFNEWPVSGLTPMSSIHTRAPRVKESALSMECELFQSIDIEDPMTAEITTTLVLGLVKYIHVRKDVLDENGNVDPGKLKPVARMGGTLYARVNEGFELPRYHWRQVERAAQHLAVVERAGGV</sequence>
<evidence type="ECO:0000256" key="2">
    <source>
        <dbReference type="ARBA" id="ARBA00022630"/>
    </source>
</evidence>
<evidence type="ECO:0000256" key="3">
    <source>
        <dbReference type="ARBA" id="ARBA00022643"/>
    </source>
</evidence>
<dbReference type="GO" id="GO:0010181">
    <property type="term" value="F:FMN binding"/>
    <property type="evidence" value="ECO:0007669"/>
    <property type="project" value="InterPro"/>
</dbReference>
<dbReference type="Pfam" id="PF01613">
    <property type="entry name" value="Flavin_Reduct"/>
    <property type="match status" value="1"/>
</dbReference>
<keyword evidence="2" id="KW-0285">Flavoprotein</keyword>
<evidence type="ECO:0000313" key="8">
    <source>
        <dbReference type="Proteomes" id="UP001063166"/>
    </source>
</evidence>
<dbReference type="OrthoDB" id="298012at2759"/>
<evidence type="ECO:0000313" key="7">
    <source>
        <dbReference type="EMBL" id="GLB39361.1"/>
    </source>
</evidence>
<feature type="compositionally biased region" description="Polar residues" evidence="5">
    <location>
        <begin position="1"/>
        <end position="12"/>
    </location>
</feature>
<evidence type="ECO:0000256" key="1">
    <source>
        <dbReference type="ARBA" id="ARBA00001917"/>
    </source>
</evidence>
<proteinExistence type="inferred from homology"/>
<evidence type="ECO:0000256" key="4">
    <source>
        <dbReference type="ARBA" id="ARBA00038054"/>
    </source>
</evidence>
<dbReference type="SMART" id="SM00903">
    <property type="entry name" value="Flavin_Reduct"/>
    <property type="match status" value="1"/>
</dbReference>
<dbReference type="EMBL" id="BRPK01000006">
    <property type="protein sequence ID" value="GLB39361.1"/>
    <property type="molecule type" value="Genomic_DNA"/>
</dbReference>
<dbReference type="AlphaFoldDB" id="A0A9P3PQ61"/>
<accession>A0A9P3PQ61</accession>
<dbReference type="PANTHER" id="PTHR33798:SF5">
    <property type="entry name" value="FLAVIN REDUCTASE LIKE DOMAIN-CONTAINING PROTEIN"/>
    <property type="match status" value="1"/>
</dbReference>
<dbReference type="PANTHER" id="PTHR33798">
    <property type="entry name" value="FLAVOPROTEIN OXYGENASE"/>
    <property type="match status" value="1"/>
</dbReference>
<protein>
    <submittedName>
        <fullName evidence="7">Flavin reductase like domain containing protein</fullName>
    </submittedName>
</protein>
<comment type="similarity">
    <text evidence="4">Belongs to the flavoredoxin family.</text>
</comment>
<organism evidence="7 8">
    <name type="scientific">Lyophyllum shimeji</name>
    <name type="common">Hon-shimeji</name>
    <name type="synonym">Tricholoma shimeji</name>
    <dbReference type="NCBI Taxonomy" id="47721"/>
    <lineage>
        <taxon>Eukaryota</taxon>
        <taxon>Fungi</taxon>
        <taxon>Dikarya</taxon>
        <taxon>Basidiomycota</taxon>
        <taxon>Agaricomycotina</taxon>
        <taxon>Agaricomycetes</taxon>
        <taxon>Agaricomycetidae</taxon>
        <taxon>Agaricales</taxon>
        <taxon>Tricholomatineae</taxon>
        <taxon>Lyophyllaceae</taxon>
        <taxon>Lyophyllum</taxon>
    </lineage>
</organism>
<gene>
    <name evidence="7" type="ORF">LshimejAT787_0605230</name>
</gene>
<keyword evidence="3" id="KW-0288">FMN</keyword>
<dbReference type="Gene3D" id="2.30.110.10">
    <property type="entry name" value="Electron Transport, Fmn-binding Protein, Chain A"/>
    <property type="match status" value="1"/>
</dbReference>
<dbReference type="Proteomes" id="UP001063166">
    <property type="component" value="Unassembled WGS sequence"/>
</dbReference>
<feature type="region of interest" description="Disordered" evidence="5">
    <location>
        <begin position="1"/>
        <end position="39"/>
    </location>
</feature>
<reference evidence="7" key="1">
    <citation type="submission" date="2022-07" db="EMBL/GenBank/DDBJ databases">
        <title>The genome of Lyophyllum shimeji provides insight into the initial evolution of ectomycorrhizal fungal genome.</title>
        <authorList>
            <person name="Kobayashi Y."/>
            <person name="Shibata T."/>
            <person name="Hirakawa H."/>
            <person name="Shigenobu S."/>
            <person name="Nishiyama T."/>
            <person name="Yamada A."/>
            <person name="Hasebe M."/>
            <person name="Kawaguchi M."/>
        </authorList>
    </citation>
    <scope>NUCLEOTIDE SEQUENCE</scope>
    <source>
        <strain evidence="7">AT787</strain>
    </source>
</reference>
<dbReference type="InterPro" id="IPR012349">
    <property type="entry name" value="Split_barrel_FMN-bd"/>
</dbReference>
<evidence type="ECO:0000259" key="6">
    <source>
        <dbReference type="SMART" id="SM00903"/>
    </source>
</evidence>